<accession>A0A5C5VFW2</accession>
<dbReference type="Proteomes" id="UP000316714">
    <property type="component" value="Unassembled WGS sequence"/>
</dbReference>
<evidence type="ECO:0000256" key="1">
    <source>
        <dbReference type="ARBA" id="ARBA00004651"/>
    </source>
</evidence>
<keyword evidence="4 6" id="KW-1133">Transmembrane helix</keyword>
<comment type="subcellular location">
    <subcellularLocation>
        <location evidence="1">Cell membrane</location>
        <topology evidence="1">Multi-pass membrane protein</topology>
    </subcellularLocation>
</comment>
<evidence type="ECO:0000256" key="4">
    <source>
        <dbReference type="ARBA" id="ARBA00022989"/>
    </source>
</evidence>
<dbReference type="InterPro" id="IPR051125">
    <property type="entry name" value="ABC-4/HrtB_transporter"/>
</dbReference>
<reference evidence="9 10" key="1">
    <citation type="submission" date="2019-02" db="EMBL/GenBank/DDBJ databases">
        <title>Deep-cultivation of Planctomycetes and their phenomic and genomic characterization uncovers novel biology.</title>
        <authorList>
            <person name="Wiegand S."/>
            <person name="Jogler M."/>
            <person name="Boedeker C."/>
            <person name="Pinto D."/>
            <person name="Vollmers J."/>
            <person name="Rivas-Marin E."/>
            <person name="Kohn T."/>
            <person name="Peeters S.H."/>
            <person name="Heuer A."/>
            <person name="Rast P."/>
            <person name="Oberbeckmann S."/>
            <person name="Bunk B."/>
            <person name="Jeske O."/>
            <person name="Meyerdierks A."/>
            <person name="Storesund J.E."/>
            <person name="Kallscheuer N."/>
            <person name="Luecker S."/>
            <person name="Lage O.M."/>
            <person name="Pohl T."/>
            <person name="Merkel B.J."/>
            <person name="Hornburger P."/>
            <person name="Mueller R.-W."/>
            <person name="Bruemmer F."/>
            <person name="Labrenz M."/>
            <person name="Spormann A.M."/>
            <person name="Op Den Camp H."/>
            <person name="Overmann J."/>
            <person name="Amann R."/>
            <person name="Jetten M.S.M."/>
            <person name="Mascher T."/>
            <person name="Medema M.H."/>
            <person name="Devos D.P."/>
            <person name="Kaster A.-K."/>
            <person name="Ovreas L."/>
            <person name="Rohde M."/>
            <person name="Galperin M.Y."/>
            <person name="Jogler C."/>
        </authorList>
    </citation>
    <scope>NUCLEOTIDE SEQUENCE [LARGE SCALE GENOMIC DNA]</scope>
    <source>
        <strain evidence="9 10">KOR34</strain>
    </source>
</reference>
<dbReference type="RefSeq" id="WP_146564092.1">
    <property type="nucleotide sequence ID" value="NZ_SIHJ01000001.1"/>
</dbReference>
<evidence type="ECO:0000259" key="8">
    <source>
        <dbReference type="Pfam" id="PF12704"/>
    </source>
</evidence>
<keyword evidence="10" id="KW-1185">Reference proteome</keyword>
<name>A0A5C5VFW2_9BACT</name>
<feature type="domain" description="ABC3 transporter permease C-terminal" evidence="7">
    <location>
        <begin position="326"/>
        <end position="443"/>
    </location>
</feature>
<protein>
    <submittedName>
        <fullName evidence="9">ABC transporter permease YtrF</fullName>
    </submittedName>
</protein>
<evidence type="ECO:0000256" key="5">
    <source>
        <dbReference type="ARBA" id="ARBA00023136"/>
    </source>
</evidence>
<feature type="transmembrane region" description="Helical" evidence="6">
    <location>
        <begin position="365"/>
        <end position="397"/>
    </location>
</feature>
<evidence type="ECO:0000313" key="10">
    <source>
        <dbReference type="Proteomes" id="UP000316714"/>
    </source>
</evidence>
<organism evidence="9 10">
    <name type="scientific">Posidoniimonas corsicana</name>
    <dbReference type="NCBI Taxonomy" id="1938618"/>
    <lineage>
        <taxon>Bacteria</taxon>
        <taxon>Pseudomonadati</taxon>
        <taxon>Planctomycetota</taxon>
        <taxon>Planctomycetia</taxon>
        <taxon>Pirellulales</taxon>
        <taxon>Lacipirellulaceae</taxon>
        <taxon>Posidoniimonas</taxon>
    </lineage>
</organism>
<dbReference type="GO" id="GO:0005886">
    <property type="term" value="C:plasma membrane"/>
    <property type="evidence" value="ECO:0007669"/>
    <property type="project" value="UniProtKB-SubCell"/>
</dbReference>
<keyword evidence="3 6" id="KW-0812">Transmembrane</keyword>
<feature type="domain" description="MacB-like periplasmic core" evidence="8">
    <location>
        <begin position="18"/>
        <end position="218"/>
    </location>
</feature>
<gene>
    <name evidence="9" type="primary">ytrF</name>
    <name evidence="9" type="ORF">KOR34_17920</name>
</gene>
<proteinExistence type="predicted"/>
<feature type="transmembrane region" description="Helical" evidence="6">
    <location>
        <begin position="322"/>
        <end position="344"/>
    </location>
</feature>
<keyword evidence="5 6" id="KW-0472">Membrane</keyword>
<dbReference type="OrthoDB" id="9784014at2"/>
<feature type="transmembrane region" description="Helical" evidence="6">
    <location>
        <begin position="417"/>
        <end position="438"/>
    </location>
</feature>
<dbReference type="EMBL" id="SIHJ01000001">
    <property type="protein sequence ID" value="TWT36847.1"/>
    <property type="molecule type" value="Genomic_DNA"/>
</dbReference>
<comment type="caution">
    <text evidence="9">The sequence shown here is derived from an EMBL/GenBank/DDBJ whole genome shotgun (WGS) entry which is preliminary data.</text>
</comment>
<dbReference type="PANTHER" id="PTHR43738:SF2">
    <property type="entry name" value="ABC TRANSPORTER PERMEASE"/>
    <property type="match status" value="1"/>
</dbReference>
<dbReference type="InterPro" id="IPR003838">
    <property type="entry name" value="ABC3_permease_C"/>
</dbReference>
<keyword evidence="2" id="KW-1003">Cell membrane</keyword>
<evidence type="ECO:0000256" key="2">
    <source>
        <dbReference type="ARBA" id="ARBA00022475"/>
    </source>
</evidence>
<sequence length="453" mass="48360">MSFWTIAWRNMWQRALASSLTGLSMALGVAVMICVIVIHSVAVRQFSQDAAGYHLIIGSGKGSKTDLVLSTVFHVGTPLFPVPYAYYRDFTDGKYADVTKVAIPYCLGDSYEANGKLFRVVGVTRDLFDKIQFGTNADGSPRVYEFAEGQNFKTDKPFQAVVGSIVAQQAGLKVGSTFNPTHGISAEGDKHEAFEIVGVLEPTGTANDRAVFVNIEGFYLLAGHSLSKPHEGIETPPPPAADSELKGVVSQTRLYDNEGGEVEPLPPELREVTSILVLCNNAFGPNSLIYSINKDATRSAQAVAPGGVVTKLLEEIVGPVQVVLLVLTIMIVVVASISILVSIYNSMSERSHDIAVMRALGASRVAVMLIVLFESILLSVAGGLAGILLGHLIIGAAAPYVVETTGVRLAVWEFDRLELIIIPALVVLASLAGFLPALSAYRTDVARALSGTR</sequence>
<evidence type="ECO:0000313" key="9">
    <source>
        <dbReference type="EMBL" id="TWT36847.1"/>
    </source>
</evidence>
<dbReference type="Pfam" id="PF02687">
    <property type="entry name" value="FtsX"/>
    <property type="match status" value="1"/>
</dbReference>
<dbReference type="InterPro" id="IPR025857">
    <property type="entry name" value="MacB_PCD"/>
</dbReference>
<dbReference type="PANTHER" id="PTHR43738">
    <property type="entry name" value="ABC TRANSPORTER, MEMBRANE PROTEIN"/>
    <property type="match status" value="1"/>
</dbReference>
<evidence type="ECO:0000256" key="3">
    <source>
        <dbReference type="ARBA" id="ARBA00022692"/>
    </source>
</evidence>
<evidence type="ECO:0000256" key="6">
    <source>
        <dbReference type="SAM" id="Phobius"/>
    </source>
</evidence>
<evidence type="ECO:0000259" key="7">
    <source>
        <dbReference type="Pfam" id="PF02687"/>
    </source>
</evidence>
<dbReference type="Pfam" id="PF12704">
    <property type="entry name" value="MacB_PCD"/>
    <property type="match status" value="1"/>
</dbReference>
<dbReference type="AlphaFoldDB" id="A0A5C5VFW2"/>
<feature type="transmembrane region" description="Helical" evidence="6">
    <location>
        <begin position="20"/>
        <end position="42"/>
    </location>
</feature>